<feature type="region of interest" description="Disordered" evidence="2">
    <location>
        <begin position="1492"/>
        <end position="1573"/>
    </location>
</feature>
<feature type="region of interest" description="Disordered" evidence="2">
    <location>
        <begin position="1630"/>
        <end position="1670"/>
    </location>
</feature>
<feature type="compositionally biased region" description="Basic and acidic residues" evidence="2">
    <location>
        <begin position="385"/>
        <end position="396"/>
    </location>
</feature>
<dbReference type="InterPro" id="IPR045154">
    <property type="entry name" value="PCF11-like"/>
</dbReference>
<feature type="compositionally biased region" description="Basic and acidic residues" evidence="2">
    <location>
        <begin position="1555"/>
        <end position="1573"/>
    </location>
</feature>
<evidence type="ECO:0000256" key="2">
    <source>
        <dbReference type="SAM" id="MobiDB-lite"/>
    </source>
</evidence>
<dbReference type="Pfam" id="PF20845">
    <property type="entry name" value="Pcf11_helical"/>
    <property type="match status" value="1"/>
</dbReference>
<dbReference type="PROSITE" id="PS50179">
    <property type="entry name" value="VHS"/>
    <property type="match status" value="1"/>
</dbReference>
<dbReference type="SUPFAM" id="SSF48464">
    <property type="entry name" value="ENTH/VHS domain"/>
    <property type="match status" value="1"/>
</dbReference>
<dbReference type="Proteomes" id="UP001307889">
    <property type="component" value="Chromosome 11"/>
</dbReference>
<feature type="compositionally biased region" description="Acidic residues" evidence="2">
    <location>
        <begin position="726"/>
        <end position="737"/>
    </location>
</feature>
<dbReference type="PROSITE" id="PS51391">
    <property type="entry name" value="CID"/>
    <property type="match status" value="1"/>
</dbReference>
<keyword evidence="1" id="KW-0175">Coiled coil</keyword>
<feature type="compositionally biased region" description="Pro residues" evidence="2">
    <location>
        <begin position="660"/>
        <end position="675"/>
    </location>
</feature>
<dbReference type="InterPro" id="IPR048830">
    <property type="entry name" value="PCF11_helical"/>
</dbReference>
<accession>A0ABN7B6G7</accession>
<feature type="compositionally biased region" description="Basic residues" evidence="2">
    <location>
        <begin position="549"/>
        <end position="558"/>
    </location>
</feature>
<dbReference type="InterPro" id="IPR008942">
    <property type="entry name" value="ENTH_VHS"/>
</dbReference>
<protein>
    <recommendedName>
        <fullName evidence="7">CID domain-containing protein</fullName>
    </recommendedName>
</protein>
<dbReference type="Pfam" id="PF04818">
    <property type="entry name" value="CID"/>
    <property type="match status" value="1"/>
</dbReference>
<feature type="compositionally biased region" description="Polar residues" evidence="2">
    <location>
        <begin position="291"/>
        <end position="315"/>
    </location>
</feature>
<feature type="compositionally biased region" description="Basic and acidic residues" evidence="2">
    <location>
        <begin position="579"/>
        <end position="588"/>
    </location>
</feature>
<name>A0ABN7B6G7_9HEMI</name>
<dbReference type="InterPro" id="IPR057242">
    <property type="entry name" value="PCFS4-like"/>
</dbReference>
<evidence type="ECO:0000259" key="3">
    <source>
        <dbReference type="PROSITE" id="PS50179"/>
    </source>
</evidence>
<dbReference type="EMBL" id="AP028919">
    <property type="protein sequence ID" value="BES99848.1"/>
    <property type="molecule type" value="Genomic_DNA"/>
</dbReference>
<feature type="compositionally biased region" description="Basic and acidic residues" evidence="2">
    <location>
        <begin position="1512"/>
        <end position="1521"/>
    </location>
</feature>
<evidence type="ECO:0000259" key="4">
    <source>
        <dbReference type="PROSITE" id="PS51391"/>
    </source>
</evidence>
<feature type="compositionally biased region" description="Basic and acidic residues" evidence="2">
    <location>
        <begin position="715"/>
        <end position="725"/>
    </location>
</feature>
<dbReference type="PANTHER" id="PTHR15921:SF3">
    <property type="entry name" value="PRE-MRNA CLEAVAGE COMPLEX 2 PROTEIN PCF11"/>
    <property type="match status" value="1"/>
</dbReference>
<dbReference type="Pfam" id="PF23228">
    <property type="entry name" value="zf_PCFS4"/>
    <property type="match status" value="1"/>
</dbReference>
<dbReference type="CDD" id="cd16982">
    <property type="entry name" value="CID_Pcf11"/>
    <property type="match status" value="1"/>
</dbReference>
<dbReference type="SMART" id="SM00582">
    <property type="entry name" value="RPR"/>
    <property type="match status" value="1"/>
</dbReference>
<evidence type="ECO:0000256" key="1">
    <source>
        <dbReference type="SAM" id="Coils"/>
    </source>
</evidence>
<feature type="compositionally biased region" description="Basic and acidic residues" evidence="2">
    <location>
        <begin position="832"/>
        <end position="873"/>
    </location>
</feature>
<dbReference type="Gene3D" id="1.25.40.90">
    <property type="match status" value="1"/>
</dbReference>
<sequence length="1698" mass="188461">MSSADVEEFSASLSDLTVNSKPHINMLTMLAEDYIAQAPAIVKAVEDQLKHVSGNVKLPVLYLIDSIVKNVGKNYITLFGQNIVNTFTQAFEMVDEKARSQMYKLRQTWQIVFPQGKMYALDIKVNSIDPAWPITTPTTSTSIHLNPKFLTDPPQGATQILSHALTGEKNQQDFLKQKKELLELQKRKVELELMQTKAILEEQTKKTTVPSTIVGNLIGLVSKQTISPISAPIAAKPETTSKPVVKPTAANAALVAPVRIRDPRLRIKEGSSKDAFPTTQVRKGNADPVIPSNSTSLSNASNGQQSAPAPSQEVVSSSSSSPKRDKKKKSKESKSRREEIQPPSSKSREKSKLSRAEQVLENLKEEQRLTKIQSLGSDTVINKAKQHEQSKLKEAKSVSPKRPSKPPSPPKPEMPPKTSSLRPFPKPVEPTSSSIADSHGSPKKADHPAPPPAPVIQNKPKPIDESAVVIPLEEIVVQPPKSTKTATPEPEPAKLVAVSREKTPEPPPAPKISLTLLDSNSEIPSKSNSDRLVSSSVRLEERPSPSKRSSQKSTRKSKTPSPLHKSTRERRLPKRKRDRSPTPDESPKKLALGPHAPEIPDLPVTAPLLPEPEALIGSGHDTDLRLLTAKPPIEESPSKKAKTDNLDELFGKEDVDLRALPPPAPIISRPSPPSSPVSGSQSPERNKNWANLKRSNSEISLDSVKKTPLKPHERRRSDRFIKQTEDLDEEPNFDDPAYEERAKERIEMLVKNAEEQVSNGNITFAQYNSMLKEVITMNEKRKLKEAMKRDLDAEVGFSPDESPDHDDTANDHEPSHKRRRKHGDVEDIGAQEDEHKKDRDFNYREDHRRRDNSRDKRFSSRDRDRSQRFEPNRGHPQFPGNQPPMRGGFRSRDKFGRWPPTMGPGRPQFEPNFPYRPPMMNYRNVGPGSREVPPADPAVLDMIAKDPMKTINIDGIPREIRFYGETAVIMMAFDDPKELSFQPGQRRVTFNDQETISLVFNSPYQEVFINGIPCQVRLGAPTRELYINGVFYEGIFGGPPIQVLIGNQVHSVRLHGPLPHVKISNESRKDLVAGKVSLIVDGNDIVPIYLDAKPQRFDIGGVPYILRFVEALQTVVINGVPFKIEFGSNLPVPMYFHGEKHYLRFSALPDGIRPGYITIINMEGGRLPSPSPPLLPQPQSTVPAALDPMPATENAPAVQTQQPRTQQLELLATLMPSAGFNPGIGQSYTVEEDSNHPPDSTTVPSAMTTDLGSINVGELLKKLVAVGIVPATSSNESANLSSEIVPVSFNNTESLKTKQPGLVHALYSGMQCSSCGVRFPPEQTGKYSQHLDWHFRQNRRGKDAVRVAQSRRWCYEVSDWIQYQEIEEKEDRAPSWFEIQEKRHTESEDVVEDEPSVPAGDKCENAFCKICLDVFDQFYNEEKEEWHLKRAIEVDGKLYHPLCHKDREERLESAPAALAKSALIDPTVEPELIEIPDDVTVEETAVLAMPIDNERVETIDLDSEPSSNSKDGQAEEPIKTEDQDDGEESDDDILGIEVLETKIETYELSDEEGGREENEEKTSERDDPAINEVDLSKVKKEKVDVVDLDTATMQPFVVSSIDGNVELEDAAPVSLPRNIKINIASAIIPSKSAAAAEPAREESPPAESSPPGHHSAEPPPPGEELVPQTVKPRLSQVDLKILPPVEKGCELSGLCSIM</sequence>
<reference evidence="5 6" key="1">
    <citation type="submission" date="2023-09" db="EMBL/GenBank/DDBJ databases">
        <title>Nesidiocoris tenuis whole genome shotgun sequence.</title>
        <authorList>
            <person name="Shibata T."/>
            <person name="Shimoda M."/>
            <person name="Kobayashi T."/>
            <person name="Uehara T."/>
        </authorList>
    </citation>
    <scope>NUCLEOTIDE SEQUENCE [LARGE SCALE GENOMIC DNA]</scope>
    <source>
        <strain evidence="5 6">Japan</strain>
    </source>
</reference>
<dbReference type="InterPro" id="IPR002014">
    <property type="entry name" value="VHS_dom"/>
</dbReference>
<dbReference type="InterPro" id="IPR006569">
    <property type="entry name" value="CID_dom"/>
</dbReference>
<feature type="domain" description="CID" evidence="4">
    <location>
        <begin position="1"/>
        <end position="129"/>
    </location>
</feature>
<feature type="compositionally biased region" description="Polar residues" evidence="2">
    <location>
        <begin position="516"/>
        <end position="537"/>
    </location>
</feature>
<feature type="compositionally biased region" description="Basic residues" evidence="2">
    <location>
        <begin position="565"/>
        <end position="578"/>
    </location>
</feature>
<feature type="compositionally biased region" description="Acidic residues" evidence="2">
    <location>
        <begin position="1522"/>
        <end position="1534"/>
    </location>
</feature>
<evidence type="ECO:0000313" key="6">
    <source>
        <dbReference type="Proteomes" id="UP001307889"/>
    </source>
</evidence>
<feature type="domain" description="VHS" evidence="3">
    <location>
        <begin position="24"/>
        <end position="113"/>
    </location>
</feature>
<dbReference type="InterPro" id="IPR047415">
    <property type="entry name" value="Pcf11_CID"/>
</dbReference>
<feature type="compositionally biased region" description="Polar residues" evidence="2">
    <location>
        <begin position="370"/>
        <end position="380"/>
    </location>
</feature>
<feature type="compositionally biased region" description="Basic and acidic residues" evidence="2">
    <location>
        <begin position="632"/>
        <end position="657"/>
    </location>
</feature>
<keyword evidence="6" id="KW-1185">Reference proteome</keyword>
<dbReference type="PANTHER" id="PTHR15921">
    <property type="entry name" value="PRE-MRNA CLEAVAGE COMPLEX II"/>
    <property type="match status" value="1"/>
</dbReference>
<evidence type="ECO:0000313" key="5">
    <source>
        <dbReference type="EMBL" id="BES99848.1"/>
    </source>
</evidence>
<proteinExistence type="predicted"/>
<feature type="region of interest" description="Disordered" evidence="2">
    <location>
        <begin position="265"/>
        <end position="737"/>
    </location>
</feature>
<feature type="coiled-coil region" evidence="1">
    <location>
        <begin position="172"/>
        <end position="206"/>
    </location>
</feature>
<feature type="region of interest" description="Disordered" evidence="2">
    <location>
        <begin position="786"/>
        <end position="912"/>
    </location>
</feature>
<feature type="compositionally biased region" description="Basic and acidic residues" evidence="2">
    <location>
        <begin position="332"/>
        <end position="355"/>
    </location>
</feature>
<organism evidence="5 6">
    <name type="scientific">Nesidiocoris tenuis</name>
    <dbReference type="NCBI Taxonomy" id="355587"/>
    <lineage>
        <taxon>Eukaryota</taxon>
        <taxon>Metazoa</taxon>
        <taxon>Ecdysozoa</taxon>
        <taxon>Arthropoda</taxon>
        <taxon>Hexapoda</taxon>
        <taxon>Insecta</taxon>
        <taxon>Pterygota</taxon>
        <taxon>Neoptera</taxon>
        <taxon>Paraneoptera</taxon>
        <taxon>Hemiptera</taxon>
        <taxon>Heteroptera</taxon>
        <taxon>Panheteroptera</taxon>
        <taxon>Cimicomorpha</taxon>
        <taxon>Miridae</taxon>
        <taxon>Dicyphina</taxon>
        <taxon>Nesidiocoris</taxon>
    </lineage>
</organism>
<evidence type="ECO:0008006" key="7">
    <source>
        <dbReference type="Google" id="ProtNLM"/>
    </source>
</evidence>
<feature type="compositionally biased region" description="Pro residues" evidence="2">
    <location>
        <begin position="405"/>
        <end position="415"/>
    </location>
</feature>
<feature type="compositionally biased region" description="Basic and acidic residues" evidence="2">
    <location>
        <begin position="805"/>
        <end position="814"/>
    </location>
</feature>
<gene>
    <name evidence="5" type="ORF">NTJ_12665</name>
</gene>